<dbReference type="EMBL" id="SMDR01000001">
    <property type="protein sequence ID" value="TNJ35200.1"/>
    <property type="molecule type" value="Genomic_DNA"/>
</dbReference>
<sequence>MNTVRVIRGLALTGLASLGLVAVTPAFAESQFSTAAAPTTASARLNFQVNIPRFLSFRVGPAGAGIEQVVFDVAAANVGNGTAVTRTGGLAVDVALRGNGGAINLTANTTGTSLTDLASGETIPFTQITTTTATGTITAPTLVENGVSAPVAVAPNVGARGTDRTATWSYVYENDTVVGAGQYNGQVQYTATMP</sequence>
<dbReference type="RefSeq" id="WP_139446404.1">
    <property type="nucleotide sequence ID" value="NZ_SMDR01000001.1"/>
</dbReference>
<accession>A0A5C4RVK6</accession>
<keyword evidence="1" id="KW-0732">Signal</keyword>
<organism evidence="2 3">
    <name type="scientific">Arenimonas terrae</name>
    <dbReference type="NCBI Taxonomy" id="2546226"/>
    <lineage>
        <taxon>Bacteria</taxon>
        <taxon>Pseudomonadati</taxon>
        <taxon>Pseudomonadota</taxon>
        <taxon>Gammaproteobacteria</taxon>
        <taxon>Lysobacterales</taxon>
        <taxon>Lysobacteraceae</taxon>
        <taxon>Arenimonas</taxon>
    </lineage>
</organism>
<dbReference type="AlphaFoldDB" id="A0A5C4RVK6"/>
<dbReference type="Proteomes" id="UP000305760">
    <property type="component" value="Unassembled WGS sequence"/>
</dbReference>
<evidence type="ECO:0000313" key="3">
    <source>
        <dbReference type="Proteomes" id="UP000305760"/>
    </source>
</evidence>
<feature type="chain" id="PRO_5023132367" evidence="1">
    <location>
        <begin position="29"/>
        <end position="194"/>
    </location>
</feature>
<dbReference type="OrthoDB" id="8902590at2"/>
<gene>
    <name evidence="2" type="ORF">E1B00_05410</name>
</gene>
<reference evidence="2 3" key="1">
    <citation type="submission" date="2019-03" db="EMBL/GenBank/DDBJ databases">
        <title>Arenimonas daejeonensis sp. nov., isolated from compost.</title>
        <authorList>
            <person name="Jeon C.O."/>
        </authorList>
    </citation>
    <scope>NUCLEOTIDE SEQUENCE [LARGE SCALE GENOMIC DNA]</scope>
    <source>
        <strain evidence="2 3">R29</strain>
    </source>
</reference>
<protein>
    <submittedName>
        <fullName evidence="2">Uncharacterized protein</fullName>
    </submittedName>
</protein>
<evidence type="ECO:0000256" key="1">
    <source>
        <dbReference type="SAM" id="SignalP"/>
    </source>
</evidence>
<name>A0A5C4RVK6_9GAMM</name>
<keyword evidence="3" id="KW-1185">Reference proteome</keyword>
<evidence type="ECO:0000313" key="2">
    <source>
        <dbReference type="EMBL" id="TNJ35200.1"/>
    </source>
</evidence>
<proteinExistence type="predicted"/>
<comment type="caution">
    <text evidence="2">The sequence shown here is derived from an EMBL/GenBank/DDBJ whole genome shotgun (WGS) entry which is preliminary data.</text>
</comment>
<feature type="signal peptide" evidence="1">
    <location>
        <begin position="1"/>
        <end position="28"/>
    </location>
</feature>